<evidence type="ECO:0000256" key="7">
    <source>
        <dbReference type="SAM" id="MobiDB-lite"/>
    </source>
</evidence>
<feature type="compositionally biased region" description="Low complexity" evidence="7">
    <location>
        <begin position="545"/>
        <end position="558"/>
    </location>
</feature>
<evidence type="ECO:0000256" key="4">
    <source>
        <dbReference type="ARBA" id="ARBA00023176"/>
    </source>
</evidence>
<dbReference type="InterPro" id="IPR027267">
    <property type="entry name" value="AH/BAR_dom_sf"/>
</dbReference>
<dbReference type="InterPro" id="IPR018808">
    <property type="entry name" value="Muniscin_C"/>
</dbReference>
<keyword evidence="3 5" id="KW-0175">Coiled coil</keyword>
<accession>A0A815EUM3</accession>
<sequence length="1314" mass="147658">MVHWSDTFWGEGNRGYEVLSTNVKNGGIAIEEFQRFLNENLQYESAYCKNLSRLQAQLLKVQHVGTFTPIWHSIRELLEKIALAHSTTVTHYQDLLRDIHNYHDSYLKKVKTSIQKDPDIARTAELISQLNNTLNTVNKAKEQYHSIGLDYERTKRSGSNLTNGSSTPVPQDNSTSSSIAQTALNTLTSSSRQIERLEKKFRQSHDEYRASIEKYNLLRNDFEKRFYDACTKFQDFEGEHVEKMLTFSINYSEILKRSNEQTGLAQNEFGEKIKQFTGADLVETFVEQKKTGVERPVPVQFEEIDNIKTSLNLTNSANLPSSITPDLSGCPSDELIIFDPPEANLSSFQAHFPVSSPTNSAGWLSTTNMKKSDSNRALASSSSIGHQYPSNNNQTMSPIFNATPMSLSNPNNPLARLQENTNEQASNPFDVKIRRPAFKVGFWPSNRKERKEKKTDKKASNNSKSSKIAQVQQQHDETSSVNSQNSAFETNDFNKMMGSMDGLDQISLNRTINKCPTPEPYTQSSPTITNSGINRPVCQSTIPFSTSTMRKSTSSSGSSDDDDDDDDFLRTKIKFTINPTAQKIPITEENDETDIMNAMRRVDKTIGHFATYSRATGRRVPDLSKSISSRQIGVRPLPPPPPARPTTTLSTSITTDNFGQSSGLPFLTPRASLTNTYDGFETHSKSMSVSTNHQENIPPVPVHPRSMTLDIENKPTTSISSTEDDTEVANSFPVDSPTSKTAPFAVPRPPRARQSLFSSFHHSSENNLSIIQTREYKINIKKSKSDLINLKSNNPTYQEKYPSKRTLQIRLSIIACIRSIWKKSTKQTPIVFRKIYPLSTRYKIPITAKTSFGFSTNQVQEILTNNLMKHSSIYSFHTARESLSSLSLNDTESLRKFFSHKMIKNDFPNIIDSLNNISMNSITLKITNRDSSEFLPRLIPPPNIKLWCRTRKYSDEQQQPTISSVGPSIANGRTTPFTGPNNQSFSNSLMTSLDQRMSPLTIGASDQIPIAVAFQETIHVMMSGDDQTKWKVRILGDMLVSFPAAILNLLVNPSPILNILEFRLQNLNKVENIIANPQLITLNQSGEESSDGPTYSFNMSALSNILRNLQEKNRSLPFFNFGILKYEVKHTGVLNIPIQVSSQWTRTFDTISVNINYRFNSSALPESIRLVNDIVTFYTVIADGQQINQSIPMAEWSSNEHKLLWKVPYIFDGSGTLAATIMTSQSTTDGSDSDQQQKPLSASSIVHVQFLAENALFSSINFEFACRGYRVSLLKKKICSGKYQSEPDQSEPLQFFKRPSLDQNRMPLSTSLVA</sequence>
<dbReference type="InterPro" id="IPR028565">
    <property type="entry name" value="MHD"/>
</dbReference>
<evidence type="ECO:0008006" key="12">
    <source>
        <dbReference type="Google" id="ProtNLM"/>
    </source>
</evidence>
<dbReference type="GO" id="GO:0072583">
    <property type="term" value="P:clathrin-dependent endocytosis"/>
    <property type="evidence" value="ECO:0007669"/>
    <property type="project" value="TreeGrafter"/>
</dbReference>
<evidence type="ECO:0000256" key="3">
    <source>
        <dbReference type="ARBA" id="ARBA00023054"/>
    </source>
</evidence>
<comment type="subcellular location">
    <subcellularLocation>
        <location evidence="1">Membrane</location>
        <location evidence="1">Clathrin-coated pit</location>
        <topology evidence="1">Peripheral membrane protein</topology>
        <orientation evidence="1">Cytoplasmic side</orientation>
    </subcellularLocation>
</comment>
<dbReference type="GO" id="GO:0048268">
    <property type="term" value="P:clathrin coat assembly"/>
    <property type="evidence" value="ECO:0007669"/>
    <property type="project" value="TreeGrafter"/>
</dbReference>
<feature type="compositionally biased region" description="Polar residues" evidence="7">
    <location>
        <begin position="384"/>
        <end position="415"/>
    </location>
</feature>
<feature type="compositionally biased region" description="Basic and acidic residues" evidence="7">
    <location>
        <begin position="446"/>
        <end position="459"/>
    </location>
</feature>
<evidence type="ECO:0000313" key="11">
    <source>
        <dbReference type="Proteomes" id="UP000663834"/>
    </source>
</evidence>
<feature type="region of interest" description="Disordered" evidence="7">
    <location>
        <begin position="374"/>
        <end position="415"/>
    </location>
</feature>
<dbReference type="EMBL" id="CAJNOW010001433">
    <property type="protein sequence ID" value="CAF1317028.1"/>
    <property type="molecule type" value="Genomic_DNA"/>
</dbReference>
<evidence type="ECO:0000313" key="10">
    <source>
        <dbReference type="EMBL" id="CAF1317028.1"/>
    </source>
</evidence>
<dbReference type="GO" id="GO:0005905">
    <property type="term" value="C:clathrin-coated pit"/>
    <property type="evidence" value="ECO:0007669"/>
    <property type="project" value="UniProtKB-SubCell"/>
</dbReference>
<dbReference type="PROSITE" id="PS51741">
    <property type="entry name" value="F_BAR"/>
    <property type="match status" value="1"/>
</dbReference>
<keyword evidence="4" id="KW-0168">Coated pit</keyword>
<keyword evidence="2" id="KW-0254">Endocytosis</keyword>
<dbReference type="Pfam" id="PF22699">
    <property type="entry name" value="GMIP-like_FCH"/>
    <property type="match status" value="1"/>
</dbReference>
<feature type="region of interest" description="Disordered" evidence="7">
    <location>
        <begin position="626"/>
        <end position="648"/>
    </location>
</feature>
<name>A0A815EUM3_9BILA</name>
<feature type="region of interest" description="Disordered" evidence="7">
    <location>
        <begin position="716"/>
        <end position="749"/>
    </location>
</feature>
<protein>
    <recommendedName>
        <fullName evidence="12">MHD domain-containing protein</fullName>
    </recommendedName>
</protein>
<feature type="compositionally biased region" description="Polar residues" evidence="7">
    <location>
        <begin position="157"/>
        <end position="177"/>
    </location>
</feature>
<evidence type="ECO:0000256" key="1">
    <source>
        <dbReference type="ARBA" id="ARBA00004283"/>
    </source>
</evidence>
<comment type="caution">
    <text evidence="10">The sequence shown here is derived from an EMBL/GenBank/DDBJ whole genome shotgun (WGS) entry which is preliminary data.</text>
</comment>
<proteinExistence type="predicted"/>
<feature type="region of interest" description="Disordered" evidence="7">
    <location>
        <begin position="687"/>
        <end position="706"/>
    </location>
</feature>
<dbReference type="PROSITE" id="PS51072">
    <property type="entry name" value="MHD"/>
    <property type="match status" value="1"/>
</dbReference>
<feature type="domain" description="MHD" evidence="8">
    <location>
        <begin position="1007"/>
        <end position="1293"/>
    </location>
</feature>
<feature type="region of interest" description="Disordered" evidence="7">
    <location>
        <begin position="514"/>
        <end position="565"/>
    </location>
</feature>
<reference evidence="10" key="1">
    <citation type="submission" date="2021-02" db="EMBL/GenBank/DDBJ databases">
        <authorList>
            <person name="Nowell W R."/>
        </authorList>
    </citation>
    <scope>NUCLEOTIDE SEQUENCE</scope>
</reference>
<dbReference type="OrthoDB" id="5593455at2759"/>
<dbReference type="SUPFAM" id="SSF103657">
    <property type="entry name" value="BAR/IMD domain-like"/>
    <property type="match status" value="1"/>
</dbReference>
<dbReference type="InterPro" id="IPR031160">
    <property type="entry name" value="F_BAR_dom"/>
</dbReference>
<keyword evidence="4" id="KW-0472">Membrane</keyword>
<evidence type="ECO:0000259" key="9">
    <source>
        <dbReference type="PROSITE" id="PS51741"/>
    </source>
</evidence>
<feature type="region of interest" description="Disordered" evidence="7">
    <location>
        <begin position="155"/>
        <end position="177"/>
    </location>
</feature>
<dbReference type="PANTHER" id="PTHR23065">
    <property type="entry name" value="PROLINE-SERINE-THREONINE PHOSPHATASE INTERACTING PROTEIN 1"/>
    <property type="match status" value="1"/>
</dbReference>
<organism evidence="10 11">
    <name type="scientific">Rotaria magnacalcarata</name>
    <dbReference type="NCBI Taxonomy" id="392030"/>
    <lineage>
        <taxon>Eukaryota</taxon>
        <taxon>Metazoa</taxon>
        <taxon>Spiralia</taxon>
        <taxon>Gnathifera</taxon>
        <taxon>Rotifera</taxon>
        <taxon>Eurotatoria</taxon>
        <taxon>Bdelloidea</taxon>
        <taxon>Philodinida</taxon>
        <taxon>Philodinidae</taxon>
        <taxon>Rotaria</taxon>
    </lineage>
</organism>
<dbReference type="GO" id="GO:0030136">
    <property type="term" value="C:clathrin-coated vesicle"/>
    <property type="evidence" value="ECO:0007669"/>
    <property type="project" value="TreeGrafter"/>
</dbReference>
<dbReference type="Pfam" id="PF10291">
    <property type="entry name" value="muHD"/>
    <property type="match status" value="1"/>
</dbReference>
<dbReference type="GO" id="GO:0005886">
    <property type="term" value="C:plasma membrane"/>
    <property type="evidence" value="ECO:0007669"/>
    <property type="project" value="TreeGrafter"/>
</dbReference>
<evidence type="ECO:0000256" key="6">
    <source>
        <dbReference type="SAM" id="Coils"/>
    </source>
</evidence>
<dbReference type="Proteomes" id="UP000663834">
    <property type="component" value="Unassembled WGS sequence"/>
</dbReference>
<feature type="domain" description="F-BAR" evidence="9">
    <location>
        <begin position="2"/>
        <end position="281"/>
    </location>
</feature>
<evidence type="ECO:0000256" key="2">
    <source>
        <dbReference type="ARBA" id="ARBA00022583"/>
    </source>
</evidence>
<gene>
    <name evidence="10" type="ORF">KQP761_LOCUS5551</name>
</gene>
<feature type="compositionally biased region" description="Polar residues" evidence="7">
    <location>
        <begin position="514"/>
        <end position="544"/>
    </location>
</feature>
<feature type="region of interest" description="Disordered" evidence="7">
    <location>
        <begin position="441"/>
        <end position="487"/>
    </location>
</feature>
<feature type="compositionally biased region" description="Polar residues" evidence="7">
    <location>
        <begin position="468"/>
        <end position="487"/>
    </location>
</feature>
<dbReference type="PANTHER" id="PTHR23065:SF15">
    <property type="entry name" value="AT02057P"/>
    <property type="match status" value="1"/>
</dbReference>
<feature type="coiled-coil region" evidence="6">
    <location>
        <begin position="180"/>
        <end position="207"/>
    </location>
</feature>
<evidence type="ECO:0000259" key="8">
    <source>
        <dbReference type="PROSITE" id="PS51072"/>
    </source>
</evidence>
<evidence type="ECO:0000256" key="5">
    <source>
        <dbReference type="PROSITE-ProRule" id="PRU01077"/>
    </source>
</evidence>
<dbReference type="Gene3D" id="1.20.1270.60">
    <property type="entry name" value="Arfaptin homology (AH) domain/BAR domain"/>
    <property type="match status" value="1"/>
</dbReference>
<dbReference type="InterPro" id="IPR054713">
    <property type="entry name" value="GMIP/FCHO2-like_FCH"/>
</dbReference>